<feature type="compositionally biased region" description="Basic and acidic residues" evidence="4">
    <location>
        <begin position="365"/>
        <end position="380"/>
    </location>
</feature>
<feature type="compositionally biased region" description="Polar residues" evidence="4">
    <location>
        <begin position="354"/>
        <end position="364"/>
    </location>
</feature>
<organism evidence="6 7">
    <name type="scientific">Blattamonas nauphoetae</name>
    <dbReference type="NCBI Taxonomy" id="2049346"/>
    <lineage>
        <taxon>Eukaryota</taxon>
        <taxon>Metamonada</taxon>
        <taxon>Preaxostyla</taxon>
        <taxon>Oxymonadida</taxon>
        <taxon>Blattamonas</taxon>
    </lineage>
</organism>
<feature type="compositionally biased region" description="Polar residues" evidence="4">
    <location>
        <begin position="723"/>
        <end position="738"/>
    </location>
</feature>
<evidence type="ECO:0000313" key="7">
    <source>
        <dbReference type="Proteomes" id="UP001281761"/>
    </source>
</evidence>
<sequence>MPSPPAPPILMPSPPAPPIVMPSPPAPPILMPVIRRSTRSSAITSATLPIMPSLPTTPEAPVQERSHSMTPDSMFSPELPDHPDLQTDDTKIAEIREHMQAFPWLHDVFFNIGTGTEFYLFLDTHSFLPQEGRVSLLSDEPVSNPVSTVRKMLGTIDRFRDNWRGSTTELIKDVNHLISRRITELKSEQNEIKLKYKTGWIPPKQDSPVVQHEEEMLVDKVEHTPQSSSPVVQRVEETPTDTIEHMPQSSQPSNAVILREPSLRIRPPVKHSPPRLKQIFQESFQTKIERATSKEHAKTTSIEIRNERKPRQQLPTHESENESDQGLSPVMEIVDGDLDQKRLFGDDRTEQENEQTSLSLNQMRRNVDGGGPHEHDEKQTKKVQVSVGPLKLPQKSPMKSLVSPVDMQTRQRRNLEASDFQRQWNRSIRENRKKNLTKLSERTPQKSPQQQRQREPFALPDPQVSPETPRRVERVEVQPYAVAFGDEEEEVEEPEMNEGMCLTIQPDLDFPPSFPIQSMEAMIRSPCRLPTIPPCPQPVRSDPEPFFPYFYSLPKVPSMLIVDSYPTSSICKNYSSHAHLIWHYLSLEAFYRKGLVYGIEPGKFTGSTMGVFVVPAPKQKNTFDCGVYVMKGIREYAMQVVRKDKVKALGESDDEEEWRDTRLKREGKQIDVGQTIQTFIDDKVCIVDGIDYTLRFIIDSPESFPVRGSANPKNDSKDKARNTAASSVRQTPQPSMESTPAKHPSVSSVQSSPLQHPVPPSSLDFNLPQLAPFRMSRAGTREDPSTAKSPPTDDGWFSLRSMCLFRFALEDVVFLLNSLLLEVNGGDRDFRVWHQEHNDDEGVPLVLDLFQQQYAMFGKICGFTDNGRELCGYVIRDDVLNTWN</sequence>
<gene>
    <name evidence="6" type="ORF">BLNAU_16621</name>
</gene>
<dbReference type="Proteomes" id="UP001281761">
    <property type="component" value="Unassembled WGS sequence"/>
</dbReference>
<evidence type="ECO:0000256" key="4">
    <source>
        <dbReference type="SAM" id="MobiDB-lite"/>
    </source>
</evidence>
<comment type="caution">
    <text evidence="6">The sequence shown here is derived from an EMBL/GenBank/DDBJ whole genome shotgun (WGS) entry which is preliminary data.</text>
</comment>
<evidence type="ECO:0000256" key="2">
    <source>
        <dbReference type="ARBA" id="ARBA00022670"/>
    </source>
</evidence>
<feature type="region of interest" description="Disordered" evidence="4">
    <location>
        <begin position="344"/>
        <end position="472"/>
    </location>
</feature>
<keyword evidence="7" id="KW-1185">Reference proteome</keyword>
<dbReference type="SUPFAM" id="SSF54001">
    <property type="entry name" value="Cysteine proteinases"/>
    <property type="match status" value="1"/>
</dbReference>
<comment type="similarity">
    <text evidence="1">Belongs to the peptidase C48 family.</text>
</comment>
<accession>A0ABQ9X858</accession>
<feature type="domain" description="Ubiquitin-like protease family profile" evidence="5">
    <location>
        <begin position="612"/>
        <end position="649"/>
    </location>
</feature>
<dbReference type="Gene3D" id="3.40.395.10">
    <property type="entry name" value="Adenoviral Proteinase, Chain A"/>
    <property type="match status" value="1"/>
</dbReference>
<keyword evidence="2" id="KW-0645">Protease</keyword>
<proteinExistence type="inferred from homology"/>
<dbReference type="EMBL" id="JARBJD010000176">
    <property type="protein sequence ID" value="KAK2948456.1"/>
    <property type="molecule type" value="Genomic_DNA"/>
</dbReference>
<evidence type="ECO:0000313" key="6">
    <source>
        <dbReference type="EMBL" id="KAK2948456.1"/>
    </source>
</evidence>
<reference evidence="6 7" key="1">
    <citation type="journal article" date="2022" name="bioRxiv">
        <title>Genomics of Preaxostyla Flagellates Illuminates Evolutionary Transitions and the Path Towards Mitochondrial Loss.</title>
        <authorList>
            <person name="Novak L.V.F."/>
            <person name="Treitli S.C."/>
            <person name="Pyrih J."/>
            <person name="Halakuc P."/>
            <person name="Pipaliya S.V."/>
            <person name="Vacek V."/>
            <person name="Brzon O."/>
            <person name="Soukal P."/>
            <person name="Eme L."/>
            <person name="Dacks J.B."/>
            <person name="Karnkowska A."/>
            <person name="Elias M."/>
            <person name="Hampl V."/>
        </authorList>
    </citation>
    <scope>NUCLEOTIDE SEQUENCE [LARGE SCALE GENOMIC DNA]</scope>
    <source>
        <strain evidence="6">NAU3</strain>
        <tissue evidence="6">Gut</tissue>
    </source>
</reference>
<dbReference type="Pfam" id="PF02902">
    <property type="entry name" value="Peptidase_C48"/>
    <property type="match status" value="1"/>
</dbReference>
<evidence type="ECO:0000259" key="5">
    <source>
        <dbReference type="Pfam" id="PF02902"/>
    </source>
</evidence>
<feature type="compositionally biased region" description="Low complexity" evidence="4">
    <location>
        <begin position="743"/>
        <end position="755"/>
    </location>
</feature>
<feature type="region of interest" description="Disordered" evidence="4">
    <location>
        <begin position="703"/>
        <end position="767"/>
    </location>
</feature>
<evidence type="ECO:0000256" key="3">
    <source>
        <dbReference type="ARBA" id="ARBA00022801"/>
    </source>
</evidence>
<protein>
    <recommendedName>
        <fullName evidence="5">Ubiquitin-like protease family profile domain-containing protein</fullName>
    </recommendedName>
</protein>
<feature type="region of interest" description="Disordered" evidence="4">
    <location>
        <begin position="49"/>
        <end position="85"/>
    </location>
</feature>
<evidence type="ECO:0000256" key="1">
    <source>
        <dbReference type="ARBA" id="ARBA00005234"/>
    </source>
</evidence>
<feature type="compositionally biased region" description="Basic and acidic residues" evidence="4">
    <location>
        <begin position="288"/>
        <end position="310"/>
    </location>
</feature>
<keyword evidence="3" id="KW-0378">Hydrolase</keyword>
<dbReference type="InterPro" id="IPR038765">
    <property type="entry name" value="Papain-like_cys_pep_sf"/>
</dbReference>
<feature type="region of interest" description="Disordered" evidence="4">
    <location>
        <begin position="288"/>
        <end position="328"/>
    </location>
</feature>
<dbReference type="InterPro" id="IPR003653">
    <property type="entry name" value="Peptidase_C48_C"/>
</dbReference>
<name>A0ABQ9X858_9EUKA</name>